<dbReference type="EMBL" id="JAAGVB010000002">
    <property type="protein sequence ID" value="NEW31286.1"/>
    <property type="molecule type" value="Genomic_DNA"/>
</dbReference>
<accession>A0A6P1CJE7</accession>
<gene>
    <name evidence="2" type="ORF">GV791_01760</name>
</gene>
<proteinExistence type="predicted"/>
<evidence type="ECO:0000313" key="2">
    <source>
        <dbReference type="EMBL" id="NEW31286.1"/>
    </source>
</evidence>
<dbReference type="AlphaFoldDB" id="A0A6P1CJE7"/>
<evidence type="ECO:0000256" key="1">
    <source>
        <dbReference type="SAM" id="MobiDB-lite"/>
    </source>
</evidence>
<evidence type="ECO:0000313" key="3">
    <source>
        <dbReference type="Proteomes" id="UP000471166"/>
    </source>
</evidence>
<name>A0A6P1CJE7_9NOCA</name>
<comment type="caution">
    <text evidence="2">The sequence shown here is derived from an EMBL/GenBank/DDBJ whole genome shotgun (WGS) entry which is preliminary data.</text>
</comment>
<feature type="region of interest" description="Disordered" evidence="1">
    <location>
        <begin position="51"/>
        <end position="73"/>
    </location>
</feature>
<organism evidence="2 3">
    <name type="scientific">Nocardia cyriacigeorgica</name>
    <dbReference type="NCBI Taxonomy" id="135487"/>
    <lineage>
        <taxon>Bacteria</taxon>
        <taxon>Bacillati</taxon>
        <taxon>Actinomycetota</taxon>
        <taxon>Actinomycetes</taxon>
        <taxon>Mycobacteriales</taxon>
        <taxon>Nocardiaceae</taxon>
        <taxon>Nocardia</taxon>
    </lineage>
</organism>
<feature type="compositionally biased region" description="Basic and acidic residues" evidence="1">
    <location>
        <begin position="64"/>
        <end position="73"/>
    </location>
</feature>
<reference evidence="2 3" key="1">
    <citation type="submission" date="2020-01" db="EMBL/GenBank/DDBJ databases">
        <title>Genetics and antimicrobial susceptibilities of Nocardia species isolated from the soil; a comparison with species isolated from humans.</title>
        <authorList>
            <person name="Carrasco G."/>
            <person name="Monzon S."/>
            <person name="Sansegundo M."/>
            <person name="Garcia E."/>
            <person name="Garrido N."/>
            <person name="Medina M.J."/>
            <person name="Villalon P."/>
            <person name="Ramirez-Arocha A.C."/>
            <person name="Jimenez P."/>
            <person name="Cuesta I."/>
            <person name="Valdezate S."/>
        </authorList>
    </citation>
    <scope>NUCLEOTIDE SEQUENCE [LARGE SCALE GENOMIC DNA]</scope>
    <source>
        <strain evidence="2 3">CNM20110626</strain>
    </source>
</reference>
<sequence length="252" mass="26563">MPPAAIQHTPPLLNPDNLGLLGGGPSLIVHEVGPDARLAFGIDWQPRNCGPSGTWATPCPDPDTGDRKTGDRPEWDHFPPVLVWATDQCGLFEPADTLRERALQLLRLHAERHLGEHVVGELAARAALLPATIGLAEAVGELEAALADAGHRGAIHADRALLAPAAAVNLVVADGLALLTPGGNRWIFSAGYSSLDTTLYATGPVTVWRDQPVVTYAVQQEINEHQAVAEQHLAAGFECPETAFAVTFGGGS</sequence>
<dbReference type="Proteomes" id="UP000471166">
    <property type="component" value="Unassembled WGS sequence"/>
</dbReference>
<protein>
    <submittedName>
        <fullName evidence="2">Uncharacterized protein</fullName>
    </submittedName>
</protein>
<dbReference type="RefSeq" id="WP_163841165.1">
    <property type="nucleotide sequence ID" value="NZ_JAAGVB010000002.1"/>
</dbReference>